<dbReference type="GO" id="GO:0006633">
    <property type="term" value="P:fatty acid biosynthetic process"/>
    <property type="evidence" value="ECO:0007669"/>
    <property type="project" value="InterPro"/>
</dbReference>
<dbReference type="InterPro" id="IPR014030">
    <property type="entry name" value="Ketoacyl_synth_N"/>
</dbReference>
<sequence>MPYIQNSPLEQDAGLEPIAICGMGCRLPGNVDSPSSLWKLLLEKRSGNTDKVPNTRFNIDAHFHKNNERPGSFNVRGGYFIDGPAENFDPTYFNMTPVEAMWLDPQQRKMLEVCAEAIESAGLTLDSIAGTNTGVYVGSFTADYQQMTFKDPDFRHSYAATGVDPGIISNRIGNVFNLHGPSFTINTACSSSVYAIHHACHSLRARDCDAALVGGVNLILTVDQHMNTAKLGVLSPTSFCHTFDAAADGYGRGEGAGALYLKRYDDAVRDGDVIRAVIRSSAVNTNGKVPGYGITYPNVDGQERVIRTAYKKAGLNPDETAYFECHGTGTPVGDPIEVRAVSNAMNDTRSREKPLLIGAIKPNIGHSEAASGIFAVMKAALMVESGMIPGVAGLQTVNREIPETALNVKVNKDAIPWPKDFALKRASVSSFGYGGTNGHVIVDSATNIDPQYRHGSAKASAPYDNSSSRPLLITMSAHDKTTLSRNIKAHAAVADQYYLADLAHTLNQKRTRFPQRAFAVASEATVTSDLDTANMKFGPCAKPISELAFIFTGQGAQWAGVGRHAMSTFSVFRETIRKLDRILKGVEHPPDFTIEEALTAPAETSRINDANVAQPALVATQIAIVDLLASWNITPTATVGHSAGEYAAAYAAGLASAPEIIIAAYYRGYCLAKYAPSGGSMLAVGKGRDEVEPYLERLNGDLVIACENSPASVTLSGSSAAVQKAKSMFDDDNVFARELRTGMAYHSYQMNTVAEPMVELVAKALRKLDSYDRLWRCAPRVMISSVTNRRLSSKDINPKYWAANLTGRVLFDTAVTTLAKTPGLEGIGAMVEVGPHSALAGPFKQICQANQFQFSYIATLVRNQNGCHSLLKTAGELFLADYPVDLYQVNRLQLSRDGADSPKVREVKPLTLVDLPPYQWNYDKMFWAEPRVSAEYRQLTHARHDLLGSKIPGLSHHAMAWRNILRLKDVPWLQDHKLGGSIMFPAAAHMALAMEAARQHCEMNKIKVTGMTLRNVELTTALIIPEGDAGLEIQLRLIQHTTLESGPSFGFTVESYNNGDWTIHSKGYIVALIAPITRAQPHPVEENVLTQRHSGKTWNEAFRRVGFEYGPSFNALNNIRTHEKQYQATGEIPIVDKTNLMVDESRYLLHPSTVDCLLQLCIVSIHAGLYQDMPWGVVPIKFEEVTITVPDGAATKGNIGHAVAWNNVRDERARYFNTDGQLATVDGTVVIDIKGLHTVAYEAALPPAEKKTKALPYTGVNWMPDASLGGWDGLVDASTGDALAAVSNIIKLLNHKTSLSSVLVLDLNASLDVTRVLDALPATATLNIAHSESSVLGEKASEDPRVHSHSYAGDAADLATLAAEQQDLIIIAEKDAAFILESGDFQPLKESLGANGQAIYVVEDELALQTQEATSAIGLDGTLIRTPDKTLLVSFNATELRNQEKVTVVYSPNHSAPPQALVSAMTKQGLDVQLKGILDPTLGNEKFVLVDLSGSLLARADTDSFEALKTLIMSGNPITWLTSGVNEGKSTGGAMVAGFLRVIREEQKMSKVTVLDLDKNETFASVAKALDAIINHPRAEPEYWLHNGICHISRILPNTDVNSRMVVDASEAVDVCLPRGELLRGTFESGNLKLAQTRFDVPLAADKVEIQVEYSELRKQDQQANATEPRIVSGRVIQGKKSLLGKTVLAYVSNPLDTVVRVPQNNCVEYSGAEGQELVYLLPDLCRAENALQSVAELTSLQDIQILLLPTTPSLLEAFEQLSKARGINLRAVRDDVPDMSEMHKIASEAAPALVVIASEFSSLTEELWRNIPSGASLVLLNENKEGTLTSPLDVSPFNRGARFWITGIGATFSQNPAAAAGTIKSAMGAVREVQHQSVPVVDVESLANSSQLPANRCVVSWKYGEDMVRVIPQQFAMQFSSQDVYLLVGCLGGLGRSLTKWMMDRGARQFAFLSRSGADKPEAAQLIKSIADAGGVPQVYKGDASNLNDVAETVGAITAKYRIRGVVHAAMVLQDSMLPTMTVEKLRTSLGPKVDGAQALHHALKGHALDFFVMTSSISATVGQPGQSNYAAANSFLDNLALRRNLAGLPGTSLVLPMVLGVGVVAESDGLEDKISRRGMYGVDEREMLRGFEAAMSQPIPAPGEATHMNSVIIMGLEPTRLATALSAAGDNADIAWDQDARFAGLQPLIEAASGRQRGKNVSGASTDFAETVQSAAEKEGYEAALQLAASRIIHKCAGILMKAEDEFEVDGHSIGAYGLDSMVGAELRNWLFTEFGLNIAFQELLASTLTVRGLSDMVLERYDVAKQE</sequence>
<dbReference type="InterPro" id="IPR049551">
    <property type="entry name" value="PKS_DH_C"/>
</dbReference>
<dbReference type="InterPro" id="IPR013968">
    <property type="entry name" value="PKS_KR"/>
</dbReference>
<dbReference type="InterPro" id="IPR050091">
    <property type="entry name" value="PKS_NRPS_Biosynth_Enz"/>
</dbReference>
<dbReference type="Gene3D" id="3.40.366.10">
    <property type="entry name" value="Malonyl-Coenzyme A Acyl Carrier Protein, domain 2"/>
    <property type="match status" value="1"/>
</dbReference>
<dbReference type="PROSITE" id="PS52004">
    <property type="entry name" value="KS3_2"/>
    <property type="match status" value="1"/>
</dbReference>
<dbReference type="PROSITE" id="PS50075">
    <property type="entry name" value="CARRIER"/>
    <property type="match status" value="1"/>
</dbReference>
<dbReference type="InterPro" id="IPR049900">
    <property type="entry name" value="PKS_mFAS_DH"/>
</dbReference>
<dbReference type="EMBL" id="ML976661">
    <property type="protein sequence ID" value="KAF1978064.1"/>
    <property type="molecule type" value="Genomic_DNA"/>
</dbReference>
<dbReference type="PROSITE" id="PS00012">
    <property type="entry name" value="PHOSPHOPANTETHEINE"/>
    <property type="match status" value="1"/>
</dbReference>
<evidence type="ECO:0000256" key="2">
    <source>
        <dbReference type="ARBA" id="ARBA00022553"/>
    </source>
</evidence>
<reference evidence="9" key="1">
    <citation type="journal article" date="2020" name="Stud. Mycol.">
        <title>101 Dothideomycetes genomes: a test case for predicting lifestyles and emergence of pathogens.</title>
        <authorList>
            <person name="Haridas S."/>
            <person name="Albert R."/>
            <person name="Binder M."/>
            <person name="Bloem J."/>
            <person name="Labutti K."/>
            <person name="Salamov A."/>
            <person name="Andreopoulos B."/>
            <person name="Baker S."/>
            <person name="Barry K."/>
            <person name="Bills G."/>
            <person name="Bluhm B."/>
            <person name="Cannon C."/>
            <person name="Castanera R."/>
            <person name="Culley D."/>
            <person name="Daum C."/>
            <person name="Ezra D."/>
            <person name="Gonzalez J."/>
            <person name="Henrissat B."/>
            <person name="Kuo A."/>
            <person name="Liang C."/>
            <person name="Lipzen A."/>
            <person name="Lutzoni F."/>
            <person name="Magnuson J."/>
            <person name="Mondo S."/>
            <person name="Nolan M."/>
            <person name="Ohm R."/>
            <person name="Pangilinan J."/>
            <person name="Park H.-J."/>
            <person name="Ramirez L."/>
            <person name="Alfaro M."/>
            <person name="Sun H."/>
            <person name="Tritt A."/>
            <person name="Yoshinaga Y."/>
            <person name="Zwiers L.-H."/>
            <person name="Turgeon B."/>
            <person name="Goodwin S."/>
            <person name="Spatafora J."/>
            <person name="Crous P."/>
            <person name="Grigoriev I."/>
        </authorList>
    </citation>
    <scope>NUCLEOTIDE SEQUENCE</scope>
    <source>
        <strain evidence="9">CBS 107.79</strain>
    </source>
</reference>
<dbReference type="Pfam" id="PF08659">
    <property type="entry name" value="KR"/>
    <property type="match status" value="1"/>
</dbReference>
<dbReference type="InterPro" id="IPR032821">
    <property type="entry name" value="PKS_assoc"/>
</dbReference>
<keyword evidence="3" id="KW-0808">Transferase</keyword>
<dbReference type="Proteomes" id="UP000800036">
    <property type="component" value="Unassembled WGS sequence"/>
</dbReference>
<dbReference type="PANTHER" id="PTHR43775:SF37">
    <property type="entry name" value="SI:DKEY-61P9.11"/>
    <property type="match status" value="1"/>
</dbReference>
<feature type="domain" description="PKS/mFAS DH" evidence="8">
    <location>
        <begin position="944"/>
        <end position="1247"/>
    </location>
</feature>
<dbReference type="InterPro" id="IPR036291">
    <property type="entry name" value="NAD(P)-bd_dom_sf"/>
</dbReference>
<dbReference type="PROSITE" id="PS52019">
    <property type="entry name" value="PKS_MFAS_DH"/>
    <property type="match status" value="1"/>
</dbReference>
<dbReference type="InterPro" id="IPR042104">
    <property type="entry name" value="PKS_dehydratase_sf"/>
</dbReference>
<evidence type="ECO:0000313" key="10">
    <source>
        <dbReference type="Proteomes" id="UP000800036"/>
    </source>
</evidence>
<dbReference type="Pfam" id="PF02801">
    <property type="entry name" value="Ketoacyl-synt_C"/>
    <property type="match status" value="1"/>
</dbReference>
<feature type="domain" description="Ketosynthase family 3 (KS3)" evidence="7">
    <location>
        <begin position="15"/>
        <end position="444"/>
    </location>
</feature>
<dbReference type="Pfam" id="PF21089">
    <property type="entry name" value="PKS_DH_N"/>
    <property type="match status" value="1"/>
</dbReference>
<dbReference type="Pfam" id="PF14765">
    <property type="entry name" value="PS-DH"/>
    <property type="match status" value="1"/>
</dbReference>
<dbReference type="InterPro" id="IPR014031">
    <property type="entry name" value="Ketoacyl_synth_C"/>
</dbReference>
<dbReference type="Pfam" id="PF00109">
    <property type="entry name" value="ketoacyl-synt"/>
    <property type="match status" value="1"/>
</dbReference>
<evidence type="ECO:0000259" key="8">
    <source>
        <dbReference type="PROSITE" id="PS52019"/>
    </source>
</evidence>
<dbReference type="Gene3D" id="3.40.47.10">
    <property type="match status" value="1"/>
</dbReference>
<dbReference type="PROSITE" id="PS00606">
    <property type="entry name" value="KS3_1"/>
    <property type="match status" value="1"/>
</dbReference>
<dbReference type="SMART" id="SM00822">
    <property type="entry name" value="PKS_KR"/>
    <property type="match status" value="1"/>
</dbReference>
<feature type="region of interest" description="C-terminal hotdog fold" evidence="5">
    <location>
        <begin position="1090"/>
        <end position="1247"/>
    </location>
</feature>
<dbReference type="InterPro" id="IPR020841">
    <property type="entry name" value="PKS_Beta-ketoAc_synthase_dom"/>
</dbReference>
<dbReference type="OrthoDB" id="329835at2759"/>
<dbReference type="SUPFAM" id="SSF53901">
    <property type="entry name" value="Thiolase-like"/>
    <property type="match status" value="1"/>
</dbReference>
<dbReference type="SUPFAM" id="SSF47336">
    <property type="entry name" value="ACP-like"/>
    <property type="match status" value="1"/>
</dbReference>
<dbReference type="SUPFAM" id="SSF52151">
    <property type="entry name" value="FabD/lysophospholipase-like"/>
    <property type="match status" value="1"/>
</dbReference>
<dbReference type="InterPro" id="IPR016036">
    <property type="entry name" value="Malonyl_transacylase_ACP-bd"/>
</dbReference>
<dbReference type="Gene3D" id="3.40.50.720">
    <property type="entry name" value="NAD(P)-binding Rossmann-like Domain"/>
    <property type="match status" value="2"/>
</dbReference>
<dbReference type="InterPro" id="IPR001227">
    <property type="entry name" value="Ac_transferase_dom_sf"/>
</dbReference>
<evidence type="ECO:0000256" key="4">
    <source>
        <dbReference type="ARBA" id="ARBA00023268"/>
    </source>
</evidence>
<keyword evidence="10" id="KW-1185">Reference proteome</keyword>
<dbReference type="SUPFAM" id="SSF51735">
    <property type="entry name" value="NAD(P)-binding Rossmann-fold domains"/>
    <property type="match status" value="1"/>
</dbReference>
<evidence type="ECO:0000259" key="6">
    <source>
        <dbReference type="PROSITE" id="PS50075"/>
    </source>
</evidence>
<dbReference type="SMART" id="SM00826">
    <property type="entry name" value="PKS_DH"/>
    <property type="match status" value="1"/>
</dbReference>
<dbReference type="Pfam" id="PF00698">
    <property type="entry name" value="Acyl_transf_1"/>
    <property type="match status" value="1"/>
</dbReference>
<evidence type="ECO:0000259" key="7">
    <source>
        <dbReference type="PROSITE" id="PS52004"/>
    </source>
</evidence>
<evidence type="ECO:0000256" key="3">
    <source>
        <dbReference type="ARBA" id="ARBA00022679"/>
    </source>
</evidence>
<keyword evidence="2" id="KW-0597">Phosphoprotein</keyword>
<evidence type="ECO:0000256" key="1">
    <source>
        <dbReference type="ARBA" id="ARBA00022450"/>
    </source>
</evidence>
<dbReference type="SMART" id="SM00827">
    <property type="entry name" value="PKS_AT"/>
    <property type="match status" value="1"/>
</dbReference>
<dbReference type="Gene3D" id="3.10.129.110">
    <property type="entry name" value="Polyketide synthase dehydratase"/>
    <property type="match status" value="1"/>
</dbReference>
<dbReference type="Pfam" id="PF16197">
    <property type="entry name" value="KAsynt_C_assoc"/>
    <property type="match status" value="1"/>
</dbReference>
<protein>
    <submittedName>
        <fullName evidence="9">Lovastatin nonaketide synthase</fullName>
    </submittedName>
</protein>
<dbReference type="CDD" id="cd05274">
    <property type="entry name" value="KR_FAS_SDR_x"/>
    <property type="match status" value="1"/>
</dbReference>
<dbReference type="InterPro" id="IPR036736">
    <property type="entry name" value="ACP-like_sf"/>
</dbReference>
<evidence type="ECO:0000313" key="9">
    <source>
        <dbReference type="EMBL" id="KAF1978064.1"/>
    </source>
</evidence>
<dbReference type="InterPro" id="IPR057326">
    <property type="entry name" value="KR_dom"/>
</dbReference>
<dbReference type="GO" id="GO:0004315">
    <property type="term" value="F:3-oxoacyl-[acyl-carrier-protein] synthase activity"/>
    <property type="evidence" value="ECO:0007669"/>
    <property type="project" value="InterPro"/>
</dbReference>
<dbReference type="InterPro" id="IPR006162">
    <property type="entry name" value="Ppantetheine_attach_site"/>
</dbReference>
<gene>
    <name evidence="9" type="ORF">BU23DRAFT_525725</name>
</gene>
<dbReference type="InterPro" id="IPR049552">
    <property type="entry name" value="PKS_DH_N"/>
</dbReference>
<feature type="region of interest" description="N-terminal hotdog fold" evidence="5">
    <location>
        <begin position="944"/>
        <end position="1076"/>
    </location>
</feature>
<dbReference type="GO" id="GO:0044550">
    <property type="term" value="P:secondary metabolite biosynthetic process"/>
    <property type="evidence" value="ECO:0007669"/>
    <property type="project" value="UniProtKB-ARBA"/>
</dbReference>
<keyword evidence="4" id="KW-0511">Multifunctional enzyme</keyword>
<keyword evidence="1" id="KW-0596">Phosphopantetheine</keyword>
<dbReference type="InterPro" id="IPR018201">
    <property type="entry name" value="Ketoacyl_synth_AS"/>
</dbReference>
<organism evidence="9 10">
    <name type="scientific">Bimuria novae-zelandiae CBS 107.79</name>
    <dbReference type="NCBI Taxonomy" id="1447943"/>
    <lineage>
        <taxon>Eukaryota</taxon>
        <taxon>Fungi</taxon>
        <taxon>Dikarya</taxon>
        <taxon>Ascomycota</taxon>
        <taxon>Pezizomycotina</taxon>
        <taxon>Dothideomycetes</taxon>
        <taxon>Pleosporomycetidae</taxon>
        <taxon>Pleosporales</taxon>
        <taxon>Massarineae</taxon>
        <taxon>Didymosphaeriaceae</taxon>
        <taxon>Bimuria</taxon>
    </lineage>
</organism>
<dbReference type="SUPFAM" id="SSF55048">
    <property type="entry name" value="Probable ACP-binding domain of malonyl-CoA ACP transacylase"/>
    <property type="match status" value="1"/>
</dbReference>
<feature type="active site" description="Proton donor; for dehydratase activity" evidence="5">
    <location>
        <position position="1155"/>
    </location>
</feature>
<dbReference type="InterPro" id="IPR009081">
    <property type="entry name" value="PP-bd_ACP"/>
</dbReference>
<dbReference type="CDD" id="cd00833">
    <property type="entry name" value="PKS"/>
    <property type="match status" value="1"/>
</dbReference>
<proteinExistence type="predicted"/>
<dbReference type="GO" id="GO:0004312">
    <property type="term" value="F:fatty acid synthase activity"/>
    <property type="evidence" value="ECO:0007669"/>
    <property type="project" value="TreeGrafter"/>
</dbReference>
<evidence type="ECO:0000256" key="5">
    <source>
        <dbReference type="PROSITE-ProRule" id="PRU01363"/>
    </source>
</evidence>
<dbReference type="InterPro" id="IPR016035">
    <property type="entry name" value="Acyl_Trfase/lysoPLipase"/>
</dbReference>
<feature type="domain" description="Carrier" evidence="6">
    <location>
        <begin position="2225"/>
        <end position="2304"/>
    </location>
</feature>
<dbReference type="InterPro" id="IPR020807">
    <property type="entry name" value="PKS_DH"/>
</dbReference>
<feature type="active site" description="Proton acceptor; for dehydratase activity" evidence="5">
    <location>
        <position position="976"/>
    </location>
</feature>
<dbReference type="InterPro" id="IPR014043">
    <property type="entry name" value="Acyl_transferase_dom"/>
</dbReference>
<dbReference type="SMART" id="SM00825">
    <property type="entry name" value="PKS_KS"/>
    <property type="match status" value="1"/>
</dbReference>
<dbReference type="PANTHER" id="PTHR43775">
    <property type="entry name" value="FATTY ACID SYNTHASE"/>
    <property type="match status" value="1"/>
</dbReference>
<dbReference type="InterPro" id="IPR016039">
    <property type="entry name" value="Thiolase-like"/>
</dbReference>
<accession>A0A6A5VL99</accession>
<name>A0A6A5VL99_9PLEO</name>